<evidence type="ECO:0000313" key="3">
    <source>
        <dbReference type="EMBL" id="MCV2885502.1"/>
    </source>
</evidence>
<evidence type="ECO:0000259" key="2">
    <source>
        <dbReference type="Pfam" id="PF15653"/>
    </source>
</evidence>
<proteinExistence type="predicted"/>
<dbReference type="Proteomes" id="UP001652504">
    <property type="component" value="Unassembled WGS sequence"/>
</dbReference>
<feature type="domain" description="Tox-URI2" evidence="2">
    <location>
        <begin position="48"/>
        <end position="129"/>
    </location>
</feature>
<sequence length="143" mass="15576">MATNGGDNASPLNIGSGILLGMLPAAPALKIMRLSNKRKKVHGNSKNSGKRQHLYRIDDVQDFDIYKYGISGGALNKNGSSKRANAQVNKLNKKVRAKRYVSVVMFSDLPNRLAALAAEKALVCAYYKANGHNPEGNKRPTCY</sequence>
<comment type="caution">
    <text evidence="3">The sequence shown here is derived from an EMBL/GenBank/DDBJ whole genome shotgun (WGS) entry which is preliminary data.</text>
</comment>
<evidence type="ECO:0000256" key="1">
    <source>
        <dbReference type="SAM" id="Phobius"/>
    </source>
</evidence>
<organism evidence="3 4">
    <name type="scientific">Fluctibacter corallii</name>
    <dbReference type="NCBI Taxonomy" id="2984329"/>
    <lineage>
        <taxon>Bacteria</taxon>
        <taxon>Pseudomonadati</taxon>
        <taxon>Pseudomonadota</taxon>
        <taxon>Gammaproteobacteria</taxon>
        <taxon>Alteromonadales</taxon>
        <taxon>Alteromonadaceae</taxon>
        <taxon>Fluctibacter</taxon>
    </lineage>
</organism>
<dbReference type="EMBL" id="JAOWKX010000006">
    <property type="protein sequence ID" value="MCV2885502.1"/>
    <property type="molecule type" value="Genomic_DNA"/>
</dbReference>
<protein>
    <recommendedName>
        <fullName evidence="2">Tox-URI2 domain-containing protein</fullName>
    </recommendedName>
</protein>
<evidence type="ECO:0000313" key="4">
    <source>
        <dbReference type="Proteomes" id="UP001652504"/>
    </source>
</evidence>
<dbReference type="RefSeq" id="WP_263712791.1">
    <property type="nucleotide sequence ID" value="NZ_JAOWKX010000006.1"/>
</dbReference>
<keyword evidence="1" id="KW-0812">Transmembrane</keyword>
<feature type="transmembrane region" description="Helical" evidence="1">
    <location>
        <begin position="12"/>
        <end position="32"/>
    </location>
</feature>
<dbReference type="Pfam" id="PF15653">
    <property type="entry name" value="Tox-URI2"/>
    <property type="match status" value="1"/>
</dbReference>
<accession>A0ABT3AB37</accession>
<keyword evidence="1" id="KW-1133">Transmembrane helix</keyword>
<keyword evidence="1" id="KW-0472">Membrane</keyword>
<name>A0ABT3AB37_9ALTE</name>
<gene>
    <name evidence="3" type="ORF">OE749_12430</name>
</gene>
<reference evidence="3 4" key="1">
    <citation type="submission" date="2022-10" db="EMBL/GenBank/DDBJ databases">
        <title>Aestuariibacter sp. AA17 isolated from Montipora capitata coral fragment.</title>
        <authorList>
            <person name="Emsley S.A."/>
            <person name="Pfannmuller K.M."/>
            <person name="Loughran R.M."/>
            <person name="Shlafstein M."/>
            <person name="Papke E."/>
            <person name="Saw J.H."/>
            <person name="Ushijima B."/>
            <person name="Videau P."/>
        </authorList>
    </citation>
    <scope>NUCLEOTIDE SEQUENCE [LARGE SCALE GENOMIC DNA]</scope>
    <source>
        <strain evidence="3 4">AA17</strain>
    </source>
</reference>
<dbReference type="InterPro" id="IPR028899">
    <property type="entry name" value="Tox-URI2_dom"/>
</dbReference>
<keyword evidence="4" id="KW-1185">Reference proteome</keyword>